<dbReference type="InterPro" id="IPR050662">
    <property type="entry name" value="Sec-metab_biosynth-thioest"/>
</dbReference>
<protein>
    <submittedName>
        <fullName evidence="2">MBL fold metallo-hydrolase</fullName>
    </submittedName>
</protein>
<dbReference type="SUPFAM" id="SSF56281">
    <property type="entry name" value="Metallo-hydrolase/oxidoreductase"/>
    <property type="match status" value="1"/>
</dbReference>
<dbReference type="PANTHER" id="PTHR23131">
    <property type="entry name" value="ENDORIBONUCLEASE LACTB2"/>
    <property type="match status" value="1"/>
</dbReference>
<proteinExistence type="predicted"/>
<evidence type="ECO:0000313" key="2">
    <source>
        <dbReference type="EMBL" id="KAA5611366.1"/>
    </source>
</evidence>
<dbReference type="SMART" id="SM00849">
    <property type="entry name" value="Lactamase_B"/>
    <property type="match status" value="1"/>
</dbReference>
<name>A0A5M6ISS5_9PROT</name>
<gene>
    <name evidence="2" type="ORF">F1189_14595</name>
</gene>
<feature type="domain" description="Metallo-beta-lactamase" evidence="1">
    <location>
        <begin position="43"/>
        <end position="260"/>
    </location>
</feature>
<dbReference type="InterPro" id="IPR048933">
    <property type="entry name" value="B_lactamase-like_C"/>
</dbReference>
<dbReference type="GO" id="GO:0016787">
    <property type="term" value="F:hydrolase activity"/>
    <property type="evidence" value="ECO:0007669"/>
    <property type="project" value="UniProtKB-KW"/>
</dbReference>
<keyword evidence="3" id="KW-1185">Reference proteome</keyword>
<dbReference type="Proteomes" id="UP000325255">
    <property type="component" value="Unassembled WGS sequence"/>
</dbReference>
<dbReference type="InterPro" id="IPR036866">
    <property type="entry name" value="RibonucZ/Hydroxyglut_hydro"/>
</dbReference>
<dbReference type="InterPro" id="IPR001279">
    <property type="entry name" value="Metallo-B-lactamas"/>
</dbReference>
<dbReference type="PANTHER" id="PTHR23131:SF4">
    <property type="entry name" value="METALLO-BETA-LACTAMASE SUPERFAMILY POTEIN"/>
    <property type="match status" value="1"/>
</dbReference>
<dbReference type="Gene3D" id="3.60.15.10">
    <property type="entry name" value="Ribonuclease Z/Hydroxyacylglutathione hydrolase-like"/>
    <property type="match status" value="1"/>
</dbReference>
<dbReference type="AlphaFoldDB" id="A0A5M6ISS5"/>
<comment type="caution">
    <text evidence="2">The sequence shown here is derived from an EMBL/GenBank/DDBJ whole genome shotgun (WGS) entry which is preliminary data.</text>
</comment>
<dbReference type="RefSeq" id="WP_150041560.1">
    <property type="nucleotide sequence ID" value="NZ_OW485601.1"/>
</dbReference>
<sequence>MDSGLTEPTLHFPHAEPPPFGELREIAPGVLWLRLPLPFRLDHVNIHLIEDGAGWAVLDTGIGDRRSREIWEAVLDGPLAGRRLTRMIVTHYHPDHVGLAGWLAHRFDLPLWMPRPEYLFSLALANAPGDLGVESWRPFYRRHGLSEPFTDRVLDRGHLYLRCTTGVPSTYRRIKHEDEIDIGGRRFTVLTGGGHALEQAMLLCPEEKLFFSADQVIAKISPNVSVTAMEPEADALGIYLASLAALRRRVPADVLVLAGHGLPFHGLHLRIDELIAHHAARCALIADATRAQSLSAAEIVPLIFPSLADEHQLGFAFGEIMAHVNHMLSLGELTAETDEEGEVRFRAAG</sequence>
<organism evidence="2 3">
    <name type="scientific">Rhodovastum atsumiense</name>
    <dbReference type="NCBI Taxonomy" id="504468"/>
    <lineage>
        <taxon>Bacteria</taxon>
        <taxon>Pseudomonadati</taxon>
        <taxon>Pseudomonadota</taxon>
        <taxon>Alphaproteobacteria</taxon>
        <taxon>Acetobacterales</taxon>
        <taxon>Acetobacteraceae</taxon>
        <taxon>Rhodovastum</taxon>
    </lineage>
</organism>
<accession>A0A5M6ISS5</accession>
<reference evidence="2 3" key="1">
    <citation type="submission" date="2019-09" db="EMBL/GenBank/DDBJ databases">
        <title>Genome sequence of Rhodovastum atsumiense, a diverse member of the Acetobacteraceae family of non-sulfur purple photosynthetic bacteria.</title>
        <authorList>
            <person name="Meyer T."/>
            <person name="Kyndt J."/>
        </authorList>
    </citation>
    <scope>NUCLEOTIDE SEQUENCE [LARGE SCALE GENOMIC DNA]</scope>
    <source>
        <strain evidence="2 3">DSM 21279</strain>
    </source>
</reference>
<dbReference type="Gene3D" id="1.10.10.10">
    <property type="entry name" value="Winged helix-like DNA-binding domain superfamily/Winged helix DNA-binding domain"/>
    <property type="match status" value="1"/>
</dbReference>
<keyword evidence="2" id="KW-0378">Hydrolase</keyword>
<dbReference type="EMBL" id="VWPK01000021">
    <property type="protein sequence ID" value="KAA5611366.1"/>
    <property type="molecule type" value="Genomic_DNA"/>
</dbReference>
<dbReference type="InterPro" id="IPR036388">
    <property type="entry name" value="WH-like_DNA-bd_sf"/>
</dbReference>
<dbReference type="Pfam" id="PF21221">
    <property type="entry name" value="B_lactamase-like_C"/>
    <property type="match status" value="1"/>
</dbReference>
<dbReference type="Pfam" id="PF00753">
    <property type="entry name" value="Lactamase_B"/>
    <property type="match status" value="1"/>
</dbReference>
<dbReference type="OrthoDB" id="2971563at2"/>
<evidence type="ECO:0000259" key="1">
    <source>
        <dbReference type="SMART" id="SM00849"/>
    </source>
</evidence>
<evidence type="ECO:0000313" key="3">
    <source>
        <dbReference type="Proteomes" id="UP000325255"/>
    </source>
</evidence>